<protein>
    <submittedName>
        <fullName evidence="2">Alpha/beta hydrolase</fullName>
    </submittedName>
</protein>
<dbReference type="InterPro" id="IPR029058">
    <property type="entry name" value="AB_hydrolase_fold"/>
</dbReference>
<dbReference type="RefSeq" id="WP_068898089.1">
    <property type="nucleotide sequence ID" value="NZ_LYBM01000001.1"/>
</dbReference>
<dbReference type="Gene3D" id="3.40.50.1820">
    <property type="entry name" value="alpha/beta hydrolase"/>
    <property type="match status" value="1"/>
</dbReference>
<organism evidence="2 3">
    <name type="scientific">Veronia pacifica</name>
    <dbReference type="NCBI Taxonomy" id="1080227"/>
    <lineage>
        <taxon>Bacteria</taxon>
        <taxon>Pseudomonadati</taxon>
        <taxon>Pseudomonadota</taxon>
        <taxon>Gammaproteobacteria</taxon>
        <taxon>Vibrionales</taxon>
        <taxon>Vibrionaceae</taxon>
        <taxon>Veronia</taxon>
    </lineage>
</organism>
<dbReference type="STRING" id="1080227.A8L45_00475"/>
<dbReference type="PANTHER" id="PTHR43194:SF2">
    <property type="entry name" value="PEROXISOMAL MEMBRANE PROTEIN LPX1"/>
    <property type="match status" value="1"/>
</dbReference>
<dbReference type="InterPro" id="IPR050228">
    <property type="entry name" value="Carboxylesterase_BioH"/>
</dbReference>
<dbReference type="InterPro" id="IPR000073">
    <property type="entry name" value="AB_hydrolase_1"/>
</dbReference>
<dbReference type="AlphaFoldDB" id="A0A1C3ESA3"/>
<name>A0A1C3ESA3_9GAMM</name>
<reference evidence="2 3" key="1">
    <citation type="submission" date="2016-05" db="EMBL/GenBank/DDBJ databases">
        <title>Genomic Taxonomy of the Vibrionaceae.</title>
        <authorList>
            <person name="Gomez-Gil B."/>
            <person name="Enciso-Ibarra J."/>
        </authorList>
    </citation>
    <scope>NUCLEOTIDE SEQUENCE [LARGE SCALE GENOMIC DNA]</scope>
    <source>
        <strain evidence="2 3">CAIM 1920</strain>
    </source>
</reference>
<dbReference type="EMBL" id="LYBM01000001">
    <property type="protein sequence ID" value="ODA36114.1"/>
    <property type="molecule type" value="Genomic_DNA"/>
</dbReference>
<evidence type="ECO:0000313" key="2">
    <source>
        <dbReference type="EMBL" id="ODA36114.1"/>
    </source>
</evidence>
<dbReference type="Pfam" id="PF12697">
    <property type="entry name" value="Abhydrolase_6"/>
    <property type="match status" value="1"/>
</dbReference>
<feature type="domain" description="AB hydrolase-1" evidence="1">
    <location>
        <begin position="40"/>
        <end position="258"/>
    </location>
</feature>
<dbReference type="SUPFAM" id="SSF53474">
    <property type="entry name" value="alpha/beta-Hydrolases"/>
    <property type="match status" value="1"/>
</dbReference>
<dbReference type="GO" id="GO:0016787">
    <property type="term" value="F:hydrolase activity"/>
    <property type="evidence" value="ECO:0007669"/>
    <property type="project" value="UniProtKB-KW"/>
</dbReference>
<accession>A0A1C3ESA3</accession>
<comment type="caution">
    <text evidence="2">The sequence shown here is derived from an EMBL/GenBank/DDBJ whole genome shotgun (WGS) entry which is preliminary data.</text>
</comment>
<keyword evidence="3" id="KW-1185">Reference proteome</keyword>
<dbReference type="Proteomes" id="UP000094936">
    <property type="component" value="Unassembled WGS sequence"/>
</dbReference>
<evidence type="ECO:0000313" key="3">
    <source>
        <dbReference type="Proteomes" id="UP000094936"/>
    </source>
</evidence>
<keyword evidence="2" id="KW-0378">Hydrolase</keyword>
<evidence type="ECO:0000259" key="1">
    <source>
        <dbReference type="Pfam" id="PF12697"/>
    </source>
</evidence>
<dbReference type="PANTHER" id="PTHR43194">
    <property type="entry name" value="HYDROLASE ALPHA/BETA FOLD FAMILY"/>
    <property type="match status" value="1"/>
</dbReference>
<proteinExistence type="predicted"/>
<gene>
    <name evidence="2" type="ORF">A8L45_00475</name>
</gene>
<dbReference type="OrthoDB" id="5852347at2"/>
<sequence>MMKNVILNNKMYRYTIHENKSTDQVAIFLLGALQDIESVTHFSRAFSETLTCITVEVPGTGYADPLAPTTTIRDQSQMLIDFIEHMDIDAAHIIGFSYATAISVELCSLWSGVKSLSICGGVPGIPSSGIHATKKMIASTMQGKSEFAATFIESLTVDNSDIPRSRVIKKAMQKSISRLADERIQMFFDNSVRLLVHKPTNLDAIQVPALVCAAEFDPYVTTQVAKSFSDNLRNSSYIEIKNADHLVHLQHPDVVAEALIALASSSVNVEQRLQTLTS</sequence>